<dbReference type="PANTHER" id="PTHR15672:SF8">
    <property type="entry name" value="PROTEIN ENCORE"/>
    <property type="match status" value="1"/>
</dbReference>
<feature type="compositionally biased region" description="Low complexity" evidence="1">
    <location>
        <begin position="261"/>
        <end position="270"/>
    </location>
</feature>
<evidence type="ECO:0000256" key="1">
    <source>
        <dbReference type="SAM" id="MobiDB-lite"/>
    </source>
</evidence>
<protein>
    <submittedName>
        <fullName evidence="2">Uncharacterized protein</fullName>
    </submittedName>
</protein>
<sequence>MRKLGFWIVKITTGFSRESQSCSYQLGMEWCMPSQSVKAVLVYVPCLMGTGIPCNPPSCCGCVSLLGSESSSSAGSSGSLSRIHQPLQSASLIPGVTASSSGSVSYPENGMSGQVAPSNTSYIILPLEAAGIPPGSILLNPHTGQPFVNPDGTPAIYNPPSGQQTMRGQVVGQSQQQPSPQQPQQVQQPQQQMASHLVTQRDDMTAQFNQMSLSRQSSGDNPESPSGPVYPSPLLQQPAQQTGYIMASPSQQLPPGGFTGSGPPVSQQVLQPPPQGFVQQPPPPAQMPVYYYPSGQYPTSTTQQYRPIASVQYNAQRSQQIPQTAQQAAFTPGESKYPGERTLLSLGQDFLAQLSGKAYCLLLSVISINFFGENTRNVCGKVTVEWIYICYQPVLPNQQQGFQGLMGMQQPPQSQNLMNNQQGNQVQGMMVQYPAMSSYQVCLYSLASDMNSLRTRNVINTIHHCCKPLPSRTSSGDCTPVTLADTPENTAFQCTSKRGIDPQASGSFYNVSPTVEGDGS</sequence>
<gene>
    <name evidence="2" type="ORF">DUI87_18577</name>
</gene>
<evidence type="ECO:0000313" key="2">
    <source>
        <dbReference type="EMBL" id="RMC05387.1"/>
    </source>
</evidence>
<dbReference type="OrthoDB" id="278430at2759"/>
<evidence type="ECO:0000313" key="3">
    <source>
        <dbReference type="Proteomes" id="UP000269221"/>
    </source>
</evidence>
<name>A0A3M0KE05_HIRRU</name>
<proteinExistence type="predicted"/>
<feature type="region of interest" description="Disordered" evidence="1">
    <location>
        <begin position="212"/>
        <end position="235"/>
    </location>
</feature>
<feature type="compositionally biased region" description="Polar residues" evidence="1">
    <location>
        <begin position="504"/>
        <end position="513"/>
    </location>
</feature>
<feature type="compositionally biased region" description="Pro residues" evidence="1">
    <location>
        <begin position="271"/>
        <end position="285"/>
    </location>
</feature>
<feature type="region of interest" description="Disordered" evidence="1">
    <location>
        <begin position="497"/>
        <end position="520"/>
    </location>
</feature>
<dbReference type="AlphaFoldDB" id="A0A3M0KE05"/>
<keyword evidence="3" id="KW-1185">Reference proteome</keyword>
<feature type="region of interest" description="Disordered" evidence="1">
    <location>
        <begin position="142"/>
        <end position="197"/>
    </location>
</feature>
<organism evidence="2 3">
    <name type="scientific">Hirundo rustica rustica</name>
    <dbReference type="NCBI Taxonomy" id="333673"/>
    <lineage>
        <taxon>Eukaryota</taxon>
        <taxon>Metazoa</taxon>
        <taxon>Chordata</taxon>
        <taxon>Craniata</taxon>
        <taxon>Vertebrata</taxon>
        <taxon>Euteleostomi</taxon>
        <taxon>Archelosauria</taxon>
        <taxon>Archosauria</taxon>
        <taxon>Dinosauria</taxon>
        <taxon>Saurischia</taxon>
        <taxon>Theropoda</taxon>
        <taxon>Coelurosauria</taxon>
        <taxon>Aves</taxon>
        <taxon>Neognathae</taxon>
        <taxon>Neoaves</taxon>
        <taxon>Telluraves</taxon>
        <taxon>Australaves</taxon>
        <taxon>Passeriformes</taxon>
        <taxon>Sylvioidea</taxon>
        <taxon>Hirundinidae</taxon>
        <taxon>Hirundo</taxon>
    </lineage>
</organism>
<feature type="compositionally biased region" description="Low complexity" evidence="1">
    <location>
        <begin position="168"/>
        <end position="192"/>
    </location>
</feature>
<feature type="compositionally biased region" description="Polar residues" evidence="1">
    <location>
        <begin position="212"/>
        <end position="224"/>
    </location>
</feature>
<accession>A0A3M0KE05</accession>
<dbReference type="InterPro" id="IPR051937">
    <property type="entry name" value="R3H_domain_containing"/>
</dbReference>
<reference evidence="2 3" key="1">
    <citation type="submission" date="2018-07" db="EMBL/GenBank/DDBJ databases">
        <title>A high quality draft genome assembly of the barn swallow (H. rustica rustica).</title>
        <authorList>
            <person name="Formenti G."/>
            <person name="Chiara M."/>
            <person name="Poveda L."/>
            <person name="Francoijs K.-J."/>
            <person name="Bonisoli-Alquati A."/>
            <person name="Canova L."/>
            <person name="Gianfranceschi L."/>
            <person name="Horner D.S."/>
            <person name="Saino N."/>
        </authorList>
    </citation>
    <scope>NUCLEOTIDE SEQUENCE [LARGE SCALE GENOMIC DNA]</scope>
    <source>
        <strain evidence="2">Chelidonia</strain>
        <tissue evidence="2">Blood</tissue>
    </source>
</reference>
<dbReference type="STRING" id="333673.A0A3M0KE05"/>
<dbReference type="EMBL" id="QRBI01000123">
    <property type="protein sequence ID" value="RMC05387.1"/>
    <property type="molecule type" value="Genomic_DNA"/>
</dbReference>
<comment type="caution">
    <text evidence="2">The sequence shown here is derived from an EMBL/GenBank/DDBJ whole genome shotgun (WGS) entry which is preliminary data.</text>
</comment>
<feature type="region of interest" description="Disordered" evidence="1">
    <location>
        <begin position="247"/>
        <end position="285"/>
    </location>
</feature>
<dbReference type="Proteomes" id="UP000269221">
    <property type="component" value="Unassembled WGS sequence"/>
</dbReference>
<dbReference type="PANTHER" id="PTHR15672">
    <property type="entry name" value="CAMP-REGULATED PHOSPHOPROTEIN 21 RELATED R3H DOMAIN CONTAINING PROTEIN"/>
    <property type="match status" value="1"/>
</dbReference>